<dbReference type="EMBL" id="JAJFZV010000001">
    <property type="protein sequence ID" value="MCC3296788.1"/>
    <property type="molecule type" value="Genomic_DNA"/>
</dbReference>
<proteinExistence type="predicted"/>
<dbReference type="SUPFAM" id="SSF53448">
    <property type="entry name" value="Nucleotide-diphospho-sugar transferases"/>
    <property type="match status" value="1"/>
</dbReference>
<accession>A0A9X1SB40</accession>
<name>A0A9X1SB40_9MICC</name>
<dbReference type="AlphaFoldDB" id="A0A9X1SB40"/>
<comment type="caution">
    <text evidence="2">The sequence shown here is derived from an EMBL/GenBank/DDBJ whole genome shotgun (WGS) entry which is preliminary data.</text>
</comment>
<protein>
    <submittedName>
        <fullName evidence="2">Glycosyltransferase</fullName>
    </submittedName>
</protein>
<dbReference type="Proteomes" id="UP001139158">
    <property type="component" value="Unassembled WGS sequence"/>
</dbReference>
<keyword evidence="3" id="KW-1185">Reference proteome</keyword>
<dbReference type="GO" id="GO:0016758">
    <property type="term" value="F:hexosyltransferase activity"/>
    <property type="evidence" value="ECO:0007669"/>
    <property type="project" value="UniProtKB-ARBA"/>
</dbReference>
<dbReference type="PANTHER" id="PTHR22916:SF3">
    <property type="entry name" value="UDP-GLCNAC:BETAGAL BETA-1,3-N-ACETYLGLUCOSAMINYLTRANSFERASE-LIKE PROTEIN 1"/>
    <property type="match status" value="1"/>
</dbReference>
<sequence>MFSHPPLVSIVTPCYNAQKVLSRAVGSVRQQTMASWELILVNDRSTDGTAAAAQALASQDPRIRVLDLPENLGSSGARNAGIDAATGSYLVFLDADDEMLPGFLARLTSLMTADTDVVACGHFLVSPDGKVKQRSSKSKGMLLTGEAVRAGMTGALTPFPWDKLYRRELFEGLRYPEGAHRFEDMTMNVALYARSRAVKVCDEPLYRYYVSTGSLTWGRIPSTTDTETVKAHLEANLDSRYRTGAFAPAYAAMRVLMYLLVAQSAAISRDRNTGKRVLSDCRKQLTYGTVAQAARIAPVLAGGAGLLKLWPTAFAALYQRYAARSYGLG</sequence>
<evidence type="ECO:0000313" key="2">
    <source>
        <dbReference type="EMBL" id="MCC3296788.1"/>
    </source>
</evidence>
<dbReference type="CDD" id="cd00761">
    <property type="entry name" value="Glyco_tranf_GTA_type"/>
    <property type="match status" value="1"/>
</dbReference>
<evidence type="ECO:0000313" key="3">
    <source>
        <dbReference type="Proteomes" id="UP001139158"/>
    </source>
</evidence>
<evidence type="ECO:0000259" key="1">
    <source>
        <dbReference type="Pfam" id="PF00535"/>
    </source>
</evidence>
<gene>
    <name evidence="2" type="ORF">LJ757_03080</name>
</gene>
<dbReference type="InterPro" id="IPR001173">
    <property type="entry name" value="Glyco_trans_2-like"/>
</dbReference>
<reference evidence="2" key="1">
    <citation type="submission" date="2021-10" db="EMBL/GenBank/DDBJ databases">
        <title>Novel species in genus Arthrobacter.</title>
        <authorList>
            <person name="Liu Y."/>
        </authorList>
    </citation>
    <scope>NUCLEOTIDE SEQUENCE</scope>
    <source>
        <strain evidence="2">Zg-Y453</strain>
    </source>
</reference>
<dbReference type="Gene3D" id="3.90.550.10">
    <property type="entry name" value="Spore Coat Polysaccharide Biosynthesis Protein SpsA, Chain A"/>
    <property type="match status" value="1"/>
</dbReference>
<dbReference type="Pfam" id="PF00535">
    <property type="entry name" value="Glycos_transf_2"/>
    <property type="match status" value="1"/>
</dbReference>
<dbReference type="InterPro" id="IPR029044">
    <property type="entry name" value="Nucleotide-diphossugar_trans"/>
</dbReference>
<organism evidence="2 3">
    <name type="scientific">Arthrobacter caoxuetaonis</name>
    <dbReference type="NCBI Taxonomy" id="2886935"/>
    <lineage>
        <taxon>Bacteria</taxon>
        <taxon>Bacillati</taxon>
        <taxon>Actinomycetota</taxon>
        <taxon>Actinomycetes</taxon>
        <taxon>Micrococcales</taxon>
        <taxon>Micrococcaceae</taxon>
        <taxon>Arthrobacter</taxon>
    </lineage>
</organism>
<feature type="domain" description="Glycosyltransferase 2-like" evidence="1">
    <location>
        <begin position="9"/>
        <end position="171"/>
    </location>
</feature>
<dbReference type="PANTHER" id="PTHR22916">
    <property type="entry name" value="GLYCOSYLTRANSFERASE"/>
    <property type="match status" value="1"/>
</dbReference>